<reference evidence="5 6" key="1">
    <citation type="journal article" date="2015" name="Antonie Van Leeuwenhoek">
        <title>Thioclava indica sp. nov., isolated from surface seawater of the Indian Ocean.</title>
        <authorList>
            <person name="Liu Y."/>
            <person name="Lai Q."/>
            <person name="Du J."/>
            <person name="Xu H."/>
            <person name="Jiang L."/>
            <person name="Shao Z."/>
        </authorList>
    </citation>
    <scope>NUCLEOTIDE SEQUENCE [LARGE SCALE GENOMIC DNA]</scope>
    <source>
        <strain evidence="5 6">DT23-4</strain>
    </source>
</reference>
<dbReference type="CDD" id="cd01166">
    <property type="entry name" value="KdgK"/>
    <property type="match status" value="1"/>
</dbReference>
<dbReference type="GO" id="GO:0008673">
    <property type="term" value="F:2-dehydro-3-deoxygluconokinase activity"/>
    <property type="evidence" value="ECO:0007669"/>
    <property type="project" value="TreeGrafter"/>
</dbReference>
<dbReference type="GO" id="GO:0042840">
    <property type="term" value="P:D-glucuronate catabolic process"/>
    <property type="evidence" value="ECO:0007669"/>
    <property type="project" value="TreeGrafter"/>
</dbReference>
<keyword evidence="2" id="KW-0808">Transferase</keyword>
<dbReference type="InterPro" id="IPR011611">
    <property type="entry name" value="PfkB_dom"/>
</dbReference>
<keyword evidence="3" id="KW-0418">Kinase</keyword>
<keyword evidence="6" id="KW-1185">Reference proteome</keyword>
<dbReference type="eggNOG" id="COG0524">
    <property type="taxonomic scope" value="Bacteria"/>
</dbReference>
<dbReference type="GO" id="GO:0019698">
    <property type="term" value="P:D-galacturonate catabolic process"/>
    <property type="evidence" value="ECO:0007669"/>
    <property type="project" value="TreeGrafter"/>
</dbReference>
<evidence type="ECO:0000259" key="4">
    <source>
        <dbReference type="Pfam" id="PF00294"/>
    </source>
</evidence>
<dbReference type="Pfam" id="PF00294">
    <property type="entry name" value="PfkB"/>
    <property type="match status" value="1"/>
</dbReference>
<dbReference type="RefSeq" id="WP_240473657.1">
    <property type="nucleotide sequence ID" value="NZ_AUNB01000095.1"/>
</dbReference>
<dbReference type="GO" id="GO:0005829">
    <property type="term" value="C:cytosol"/>
    <property type="evidence" value="ECO:0007669"/>
    <property type="project" value="TreeGrafter"/>
</dbReference>
<protein>
    <recommendedName>
        <fullName evidence="4">Carbohydrate kinase PfkB domain-containing protein</fullName>
    </recommendedName>
</protein>
<dbReference type="Proteomes" id="UP000027471">
    <property type="component" value="Unassembled WGS sequence"/>
</dbReference>
<evidence type="ECO:0000313" key="6">
    <source>
        <dbReference type="Proteomes" id="UP000027471"/>
    </source>
</evidence>
<gene>
    <name evidence="5" type="ORF">DT23_08665</name>
</gene>
<evidence type="ECO:0000256" key="3">
    <source>
        <dbReference type="ARBA" id="ARBA00022777"/>
    </source>
</evidence>
<dbReference type="GO" id="GO:0006974">
    <property type="term" value="P:DNA damage response"/>
    <property type="evidence" value="ECO:0007669"/>
    <property type="project" value="TreeGrafter"/>
</dbReference>
<dbReference type="EMBL" id="AUNB01000095">
    <property type="protein sequence ID" value="KEO51346.1"/>
    <property type="molecule type" value="Genomic_DNA"/>
</dbReference>
<feature type="domain" description="Carbohydrate kinase PfkB" evidence="4">
    <location>
        <begin position="7"/>
        <end position="291"/>
    </location>
</feature>
<proteinExistence type="inferred from homology"/>
<name>A0A074J1R2_9RHOB</name>
<accession>A0A074J1R2</accession>
<dbReference type="AlphaFoldDB" id="A0A074J1R2"/>
<evidence type="ECO:0000256" key="2">
    <source>
        <dbReference type="ARBA" id="ARBA00022679"/>
    </source>
</evidence>
<dbReference type="PANTHER" id="PTHR43085:SF15">
    <property type="entry name" value="2-DEHYDRO-3-DEOXYGLUCONOKINASE"/>
    <property type="match status" value="1"/>
</dbReference>
<organism evidence="5 6">
    <name type="scientific">Thioclava indica</name>
    <dbReference type="NCBI Taxonomy" id="1353528"/>
    <lineage>
        <taxon>Bacteria</taxon>
        <taxon>Pseudomonadati</taxon>
        <taxon>Pseudomonadota</taxon>
        <taxon>Alphaproteobacteria</taxon>
        <taxon>Rhodobacterales</taxon>
        <taxon>Paracoccaceae</taxon>
        <taxon>Thioclava</taxon>
    </lineage>
</organism>
<dbReference type="PANTHER" id="PTHR43085">
    <property type="entry name" value="HEXOKINASE FAMILY MEMBER"/>
    <property type="match status" value="1"/>
</dbReference>
<dbReference type="STRING" id="1353528.DT23_08665"/>
<comment type="similarity">
    <text evidence="1">Belongs to the carbohydrate kinase PfkB family.</text>
</comment>
<evidence type="ECO:0000313" key="5">
    <source>
        <dbReference type="EMBL" id="KEO51346.1"/>
    </source>
</evidence>
<dbReference type="InterPro" id="IPR029056">
    <property type="entry name" value="Ribokinase-like"/>
</dbReference>
<dbReference type="Gene3D" id="3.40.1190.20">
    <property type="match status" value="1"/>
</dbReference>
<evidence type="ECO:0000256" key="1">
    <source>
        <dbReference type="ARBA" id="ARBA00010688"/>
    </source>
</evidence>
<sequence length="293" mass="31368">MSKKTVVACVGEAMVELSFDRPQQQIGYAGDTLNTAIYLARAVGPETQVEFVTVLGRDAVSDRMSAFIASEDVGCARIARHPERLPGIYAIALDERGERSFSYWRDQSAARCLFEDGFAQLDGVDLIYLSAITLAILPHPVRLSLLAHLAAHPARVAFDSNYRPGLWEDAQTARAVTEAAWRISDIALPSLDDEMALFGDTDAQAVRTRLNGWGVREGALKMGARGPISLDPSAAPLDLPAARSVVDTTAAGDSFNGAWLGAYLQGASGDQCLACAHNRALEVIAQPGAIIAR</sequence>
<dbReference type="InterPro" id="IPR050306">
    <property type="entry name" value="PfkB_Carbo_kinase"/>
</dbReference>
<dbReference type="SUPFAM" id="SSF53613">
    <property type="entry name" value="Ribokinase-like"/>
    <property type="match status" value="1"/>
</dbReference>
<comment type="caution">
    <text evidence="5">The sequence shown here is derived from an EMBL/GenBank/DDBJ whole genome shotgun (WGS) entry which is preliminary data.</text>
</comment>